<comment type="caution">
    <text evidence="1">The sequence shown here is derived from an EMBL/GenBank/DDBJ whole genome shotgun (WGS) entry which is preliminary data.</text>
</comment>
<dbReference type="EMBL" id="JAAXOS010000021">
    <property type="protein sequence ID" value="NKY30776.1"/>
    <property type="molecule type" value="Genomic_DNA"/>
</dbReference>
<evidence type="ECO:0000313" key="2">
    <source>
        <dbReference type="Proteomes" id="UP000540698"/>
    </source>
</evidence>
<proteinExistence type="predicted"/>
<dbReference type="RefSeq" id="WP_084499242.1">
    <property type="nucleotide sequence ID" value="NZ_JAAXOS010000021.1"/>
</dbReference>
<keyword evidence="2" id="KW-1185">Reference proteome</keyword>
<gene>
    <name evidence="1" type="ORF">HGB38_31875</name>
</gene>
<evidence type="ECO:0000313" key="1">
    <source>
        <dbReference type="EMBL" id="NKY30776.1"/>
    </source>
</evidence>
<protein>
    <submittedName>
        <fullName evidence="1">Uncharacterized protein</fullName>
    </submittedName>
</protein>
<reference evidence="1 2" key="1">
    <citation type="submission" date="2020-04" db="EMBL/GenBank/DDBJ databases">
        <title>MicrobeNet Type strains.</title>
        <authorList>
            <person name="Nicholson A.C."/>
        </authorList>
    </citation>
    <scope>NUCLEOTIDE SEQUENCE [LARGE SCALE GENOMIC DNA]</scope>
    <source>
        <strain evidence="1 2">DSM 44956</strain>
    </source>
</reference>
<dbReference type="AlphaFoldDB" id="A0A7X6R6V3"/>
<accession>A0A7X6R6V3</accession>
<organism evidence="1 2">
    <name type="scientific">Nocardia gamkensis</name>
    <dbReference type="NCBI Taxonomy" id="352869"/>
    <lineage>
        <taxon>Bacteria</taxon>
        <taxon>Bacillati</taxon>
        <taxon>Actinomycetota</taxon>
        <taxon>Actinomycetes</taxon>
        <taxon>Mycobacteriales</taxon>
        <taxon>Nocardiaceae</taxon>
        <taxon>Nocardia</taxon>
    </lineage>
</organism>
<name>A0A7X6R6V3_9NOCA</name>
<sequence>MAHITQTVPLSVIGWQGHGFLVSRIRRRTRDITVTSASSQLHQWSQFGQQYVREASEIQLYSRKLL</sequence>
<dbReference type="Proteomes" id="UP000540698">
    <property type="component" value="Unassembled WGS sequence"/>
</dbReference>